<comment type="caution">
    <text evidence="14">The sequence shown here is derived from an EMBL/GenBank/DDBJ whole genome shotgun (WGS) entry which is preliminary data.</text>
</comment>
<dbReference type="OMA" id="SNAFMTN"/>
<evidence type="ECO:0000256" key="1">
    <source>
        <dbReference type="ARBA" id="ARBA00000900"/>
    </source>
</evidence>
<dbReference type="GO" id="GO:0006511">
    <property type="term" value="P:ubiquitin-dependent protein catabolic process"/>
    <property type="evidence" value="ECO:0007669"/>
    <property type="project" value="InterPro"/>
</dbReference>
<dbReference type="GO" id="GO:0005737">
    <property type="term" value="C:cytoplasm"/>
    <property type="evidence" value="ECO:0007669"/>
    <property type="project" value="UniProtKB-SubCell"/>
</dbReference>
<evidence type="ECO:0000256" key="5">
    <source>
        <dbReference type="ARBA" id="ARBA00007434"/>
    </source>
</evidence>
<evidence type="ECO:0000256" key="6">
    <source>
        <dbReference type="ARBA" id="ARBA00012483"/>
    </source>
</evidence>
<comment type="catalytic activity">
    <reaction evidence="1">
        <text>S-ubiquitinyl-[E2 ubiquitin-conjugating enzyme]-L-cysteine + [acceptor protein]-L-lysine = [E2 ubiquitin-conjugating enzyme]-L-cysteine + N(6)-ubiquitinyl-[acceptor protein]-L-lysine.</text>
        <dbReference type="EC" id="2.3.2.27"/>
    </reaction>
</comment>
<dbReference type="EC" id="2.3.2.27" evidence="6"/>
<dbReference type="PANTHER" id="PTHR13931">
    <property type="entry name" value="UBIQUITINATION FACTOR E4"/>
    <property type="match status" value="1"/>
</dbReference>
<evidence type="ECO:0000256" key="8">
    <source>
        <dbReference type="ARBA" id="ARBA00022679"/>
    </source>
</evidence>
<feature type="domain" description="U-box" evidence="13">
    <location>
        <begin position="1021"/>
        <end position="1095"/>
    </location>
</feature>
<dbReference type="GO" id="GO:0036503">
    <property type="term" value="P:ERAD pathway"/>
    <property type="evidence" value="ECO:0007669"/>
    <property type="project" value="InterPro"/>
</dbReference>
<evidence type="ECO:0000313" key="15">
    <source>
        <dbReference type="Proteomes" id="UP000092993"/>
    </source>
</evidence>
<dbReference type="InterPro" id="IPR013083">
    <property type="entry name" value="Znf_RING/FYVE/PHD"/>
</dbReference>
<evidence type="ECO:0000256" key="12">
    <source>
        <dbReference type="SAM" id="MobiDB-lite"/>
    </source>
</evidence>
<dbReference type="CDD" id="cd16657">
    <property type="entry name" value="RING-Ubox_UBE4A"/>
    <property type="match status" value="1"/>
</dbReference>
<comment type="similarity">
    <text evidence="5">Belongs to the ubiquitin conjugation factor E4 family.</text>
</comment>
<dbReference type="PROSITE" id="PS51698">
    <property type="entry name" value="U_BOX"/>
    <property type="match status" value="1"/>
</dbReference>
<dbReference type="EMBL" id="LUGG01000011">
    <property type="protein sequence ID" value="OBZ71580.1"/>
    <property type="molecule type" value="Genomic_DNA"/>
</dbReference>
<evidence type="ECO:0000256" key="10">
    <source>
        <dbReference type="ARBA" id="ARBA00023242"/>
    </source>
</evidence>
<name>A0A1C7M3R1_GRIFR</name>
<keyword evidence="11" id="KW-0175">Coiled coil</keyword>
<dbReference type="Gene3D" id="3.30.40.10">
    <property type="entry name" value="Zinc/RING finger domain, C3HC4 (zinc finger)"/>
    <property type="match status" value="1"/>
</dbReference>
<reference evidence="14 15" key="1">
    <citation type="submission" date="2016-03" db="EMBL/GenBank/DDBJ databases">
        <title>Whole genome sequencing of Grifola frondosa 9006-11.</title>
        <authorList>
            <person name="Min B."/>
            <person name="Park H."/>
            <person name="Kim J.-G."/>
            <person name="Cho H."/>
            <person name="Oh Y.-L."/>
            <person name="Kong W.-S."/>
            <person name="Choi I.-G."/>
        </authorList>
    </citation>
    <scope>NUCLEOTIDE SEQUENCE [LARGE SCALE GENOMIC DNA]</scope>
    <source>
        <strain evidence="14 15">9006-11</strain>
    </source>
</reference>
<keyword evidence="10" id="KW-0539">Nucleus</keyword>
<feature type="compositionally biased region" description="Pro residues" evidence="12">
    <location>
        <begin position="46"/>
        <end position="56"/>
    </location>
</feature>
<dbReference type="AlphaFoldDB" id="A0A1C7M3R1"/>
<evidence type="ECO:0000256" key="4">
    <source>
        <dbReference type="ARBA" id="ARBA00004906"/>
    </source>
</evidence>
<organism evidence="14 15">
    <name type="scientific">Grifola frondosa</name>
    <name type="common">Maitake</name>
    <name type="synonym">Polyporus frondosus</name>
    <dbReference type="NCBI Taxonomy" id="5627"/>
    <lineage>
        <taxon>Eukaryota</taxon>
        <taxon>Fungi</taxon>
        <taxon>Dikarya</taxon>
        <taxon>Basidiomycota</taxon>
        <taxon>Agaricomycotina</taxon>
        <taxon>Agaricomycetes</taxon>
        <taxon>Polyporales</taxon>
        <taxon>Grifolaceae</taxon>
        <taxon>Grifola</taxon>
    </lineage>
</organism>
<protein>
    <recommendedName>
        <fullName evidence="6">RING-type E3 ubiquitin transferase</fullName>
        <ecNumber evidence="6">2.3.2.27</ecNumber>
    </recommendedName>
</protein>
<gene>
    <name evidence="14" type="primary">ufd2</name>
    <name evidence="14" type="ORF">A0H81_08442</name>
</gene>
<dbReference type="SMART" id="SM00504">
    <property type="entry name" value="Ubox"/>
    <property type="match status" value="1"/>
</dbReference>
<evidence type="ECO:0000256" key="7">
    <source>
        <dbReference type="ARBA" id="ARBA00022490"/>
    </source>
</evidence>
<proteinExistence type="inferred from homology"/>
<dbReference type="SUPFAM" id="SSF57850">
    <property type="entry name" value="RING/U-box"/>
    <property type="match status" value="1"/>
</dbReference>
<keyword evidence="15" id="KW-1185">Reference proteome</keyword>
<evidence type="ECO:0000256" key="9">
    <source>
        <dbReference type="ARBA" id="ARBA00022786"/>
    </source>
</evidence>
<evidence type="ECO:0000256" key="11">
    <source>
        <dbReference type="SAM" id="Coils"/>
    </source>
</evidence>
<keyword evidence="7" id="KW-0963">Cytoplasm</keyword>
<feature type="region of interest" description="Disordered" evidence="12">
    <location>
        <begin position="1"/>
        <end position="72"/>
    </location>
</feature>
<dbReference type="GO" id="GO:0034450">
    <property type="term" value="F:ubiquitin-ubiquitin ligase activity"/>
    <property type="evidence" value="ECO:0007669"/>
    <property type="project" value="InterPro"/>
</dbReference>
<keyword evidence="8" id="KW-0808">Transferase</keyword>
<dbReference type="UniPathway" id="UPA00143"/>
<comment type="pathway">
    <text evidence="4">Protein modification; protein ubiquitination.</text>
</comment>
<accession>A0A1C7M3R1</accession>
<evidence type="ECO:0000256" key="2">
    <source>
        <dbReference type="ARBA" id="ARBA00004123"/>
    </source>
</evidence>
<dbReference type="Pfam" id="PF04564">
    <property type="entry name" value="U-box"/>
    <property type="match status" value="1"/>
</dbReference>
<dbReference type="InterPro" id="IPR003613">
    <property type="entry name" value="Ubox_domain"/>
</dbReference>
<dbReference type="InterPro" id="IPR045132">
    <property type="entry name" value="UBE4"/>
</dbReference>
<dbReference type="Pfam" id="PF10408">
    <property type="entry name" value="Ufd2P_core"/>
    <property type="match status" value="1"/>
</dbReference>
<evidence type="ECO:0000256" key="3">
    <source>
        <dbReference type="ARBA" id="ARBA00004496"/>
    </source>
</evidence>
<dbReference type="FunFam" id="3.30.40.10:FF:000055">
    <property type="entry name" value="Ubiquitin conjugation factor e4 a"/>
    <property type="match status" value="1"/>
</dbReference>
<dbReference type="GO" id="GO:0005634">
    <property type="term" value="C:nucleus"/>
    <property type="evidence" value="ECO:0007669"/>
    <property type="project" value="UniProtKB-SubCell"/>
</dbReference>
<keyword evidence="9" id="KW-0833">Ubl conjugation pathway</keyword>
<sequence>MATNPQDDADRIRLKRLAKLQGAPSSSPTPAASSSSTPVPTTLPLKPKPIISPPPQKRQAEPVVTPSPVPFKKKTAAPSHLNVEDWEHETIGQVFNITLIKSVAEKSGYEIVWLKDLAAELESEGNADNADRILISRLELDSQSMTDDLEFLPVLASLPPQQTVFEYLVGCWKRLNASRAGLLKKGYPPVEVQKATDILDKIRDLVISYTGLTLQEPEMFPQPKGTGASGARALLNVFVHALRTISLHKCIVYDIDTVRNRVFPTRSRTALRTRRRNRWVLGPVVLQLCFDPSVSKSEGFASGDAWRGVISGFEALISVKAIAVVITRLPHWNPENVNAVQFERASLLGPLLGLGVFEREWPSIAKTYYANAEARPQGEITSATASLRGTLKSLQSSLFQIFNTLVRASPESREAVLQYFSHAINLNRKRAGMQVDPDTVASDCFTMNLQTILLRFCEPFMDSSYSKMDRIDTSYYAHSSRIDLDDETRINATNDEAEEWRKQNETLNAAPPNFISDIFYLTLAINHIGQQKIATNLDELARQYDELRRHLDMLNGDGSWRGTPFQARTENAINAVKYGATLTRVHLQAEQDRLTAAQLAYEAQLGDPELVFRSISFANFVSTWLIRQVDPKGLHPNPLVELPLPKEVPASFNVLPEYLVEDVVEYQLYVIRHSPNSLELSGKTEMLVWALTFLTSTWYIKNPFLKAKIVEVIFYGTLNWGEHRSVLTTILNTHPMALKHLMPALMHFYIEVEQTGASSQFYDKFSIFSVSLFLLYGLRSCSHFRSRNIAYIFKVIWDNPAHREALKNEASSNSEKFIRFVNLMINDVTYLLDESLSELAKIHEIETEMKDRETFAAQSVQYRREREQALRSLERHASGYVQLGNSTVNLLKVFTGETKAPFMVPEIVDRLAAMLDYNLEALVGPRCQELKVSNPEKFKFDPKRLLSDIIQVFLNLSDQEEFARAVAGDGRSYRKELFEEAAKIAQRKVLKSDAEIEELHLFVLKVEEAKATLEAEEDLGEIPDEFLDPLMYTLMRDPVTLPSSRAVVDRATIKSHLLSDTKDPFNRVPLTLEDVVPNIELKQQIDSFVAERRGKKAALDKPAEDVVKMDISTD</sequence>
<comment type="subcellular location">
    <subcellularLocation>
        <location evidence="3">Cytoplasm</location>
    </subcellularLocation>
    <subcellularLocation>
        <location evidence="2">Nucleus</location>
    </subcellularLocation>
</comment>
<feature type="coiled-coil region" evidence="11">
    <location>
        <begin position="490"/>
        <end position="557"/>
    </location>
</feature>
<dbReference type="GO" id="GO:0000209">
    <property type="term" value="P:protein polyubiquitination"/>
    <property type="evidence" value="ECO:0007669"/>
    <property type="project" value="TreeGrafter"/>
</dbReference>
<dbReference type="OrthoDB" id="20295at2759"/>
<feature type="compositionally biased region" description="Low complexity" evidence="12">
    <location>
        <begin position="24"/>
        <end position="45"/>
    </location>
</feature>
<dbReference type="STRING" id="5627.A0A1C7M3R1"/>
<dbReference type="InterPro" id="IPR019474">
    <property type="entry name" value="Ub_conjug_fac_E4_core"/>
</dbReference>
<dbReference type="Proteomes" id="UP000092993">
    <property type="component" value="Unassembled WGS sequence"/>
</dbReference>
<evidence type="ECO:0000313" key="14">
    <source>
        <dbReference type="EMBL" id="OBZ71580.1"/>
    </source>
</evidence>
<evidence type="ECO:0000259" key="13">
    <source>
        <dbReference type="PROSITE" id="PS51698"/>
    </source>
</evidence>
<dbReference type="GO" id="GO:0000151">
    <property type="term" value="C:ubiquitin ligase complex"/>
    <property type="evidence" value="ECO:0007669"/>
    <property type="project" value="InterPro"/>
</dbReference>
<dbReference type="PANTHER" id="PTHR13931:SF2">
    <property type="entry name" value="UBIQUITIN CONJUGATION FACTOR E4 B"/>
    <property type="match status" value="1"/>
</dbReference>